<accession>A0A8T1H4Z8</accession>
<gene>
    <name evidence="1" type="ORF">PC117_g24786</name>
    <name evidence="2" type="ORF">PC129_g21826</name>
</gene>
<reference evidence="2" key="1">
    <citation type="submission" date="2018-05" db="EMBL/GenBank/DDBJ databases">
        <title>Effector identification in a new, highly contiguous assembly of the strawberry crown rot pathogen Phytophthora cactorum.</title>
        <authorList>
            <person name="Armitage A.D."/>
            <person name="Nellist C.F."/>
            <person name="Bates H."/>
            <person name="Vickerstaff R.J."/>
            <person name="Harrison R.J."/>
        </authorList>
    </citation>
    <scope>NUCLEOTIDE SEQUENCE</scope>
    <source>
        <strain evidence="1">4040</strain>
        <strain evidence="2">P421</strain>
    </source>
</reference>
<dbReference type="EMBL" id="RCMV01001852">
    <property type="protein sequence ID" value="KAG3206247.1"/>
    <property type="molecule type" value="Genomic_DNA"/>
</dbReference>
<dbReference type="Proteomes" id="UP000760860">
    <property type="component" value="Unassembled WGS sequence"/>
</dbReference>
<dbReference type="Proteomes" id="UP000736787">
    <property type="component" value="Unassembled WGS sequence"/>
</dbReference>
<dbReference type="AlphaFoldDB" id="A0A8T1H4Z8"/>
<evidence type="ECO:0000313" key="3">
    <source>
        <dbReference type="Proteomes" id="UP000760860"/>
    </source>
</evidence>
<proteinExistence type="predicted"/>
<name>A0A8T1H4Z8_9STRA</name>
<evidence type="ECO:0000313" key="2">
    <source>
        <dbReference type="EMBL" id="KAG3206247.1"/>
    </source>
</evidence>
<protein>
    <submittedName>
        <fullName evidence="2">Uncharacterized protein</fullName>
    </submittedName>
</protein>
<organism evidence="2 3">
    <name type="scientific">Phytophthora cactorum</name>
    <dbReference type="NCBI Taxonomy" id="29920"/>
    <lineage>
        <taxon>Eukaryota</taxon>
        <taxon>Sar</taxon>
        <taxon>Stramenopiles</taxon>
        <taxon>Oomycota</taxon>
        <taxon>Peronosporomycetes</taxon>
        <taxon>Peronosporales</taxon>
        <taxon>Peronosporaceae</taxon>
        <taxon>Phytophthora</taxon>
    </lineage>
</organism>
<sequence length="31" mass="3133">MERSTGAQGVHGLAYLAAAKRGEVVVGVPAH</sequence>
<evidence type="ECO:0000313" key="1">
    <source>
        <dbReference type="EMBL" id="KAG2888998.1"/>
    </source>
</evidence>
<dbReference type="EMBL" id="RCMK01001748">
    <property type="protein sequence ID" value="KAG2888998.1"/>
    <property type="molecule type" value="Genomic_DNA"/>
</dbReference>
<comment type="caution">
    <text evidence="2">The sequence shown here is derived from an EMBL/GenBank/DDBJ whole genome shotgun (WGS) entry which is preliminary data.</text>
</comment>